<gene>
    <name evidence="1" type="ORF">LCGC14_1347520</name>
</gene>
<reference evidence="1" key="1">
    <citation type="journal article" date="2015" name="Nature">
        <title>Complex archaea that bridge the gap between prokaryotes and eukaryotes.</title>
        <authorList>
            <person name="Spang A."/>
            <person name="Saw J.H."/>
            <person name="Jorgensen S.L."/>
            <person name="Zaremba-Niedzwiedzka K."/>
            <person name="Martijn J."/>
            <person name="Lind A.E."/>
            <person name="van Eijk R."/>
            <person name="Schleper C."/>
            <person name="Guy L."/>
            <person name="Ettema T.J."/>
        </authorList>
    </citation>
    <scope>NUCLEOTIDE SEQUENCE</scope>
</reference>
<accession>A0A0F9NE50</accession>
<comment type="caution">
    <text evidence="1">The sequence shown here is derived from an EMBL/GenBank/DDBJ whole genome shotgun (WGS) entry which is preliminary data.</text>
</comment>
<evidence type="ECO:0000313" key="1">
    <source>
        <dbReference type="EMBL" id="KKM79672.1"/>
    </source>
</evidence>
<proteinExistence type="predicted"/>
<dbReference type="AlphaFoldDB" id="A0A0F9NE50"/>
<sequence>MSHTAKLVDARDRIKAFAMKQRDEADRIAERSDGTTLTAAIADPIINGFRSQAHGLDLAVRVIEDLLQD</sequence>
<organism evidence="1">
    <name type="scientific">marine sediment metagenome</name>
    <dbReference type="NCBI Taxonomy" id="412755"/>
    <lineage>
        <taxon>unclassified sequences</taxon>
        <taxon>metagenomes</taxon>
        <taxon>ecological metagenomes</taxon>
    </lineage>
</organism>
<protein>
    <submittedName>
        <fullName evidence="1">Uncharacterized protein</fullName>
    </submittedName>
</protein>
<dbReference type="EMBL" id="LAZR01008302">
    <property type="protein sequence ID" value="KKM79672.1"/>
    <property type="molecule type" value="Genomic_DNA"/>
</dbReference>
<name>A0A0F9NE50_9ZZZZ</name>